<dbReference type="EMBL" id="JACBJI010000002">
    <property type="protein sequence ID" value="NYA70689.1"/>
    <property type="molecule type" value="Genomic_DNA"/>
</dbReference>
<dbReference type="PANTHER" id="PTHR14969">
    <property type="entry name" value="SPHINGOSINE-1-PHOSPHATE PHOSPHOHYDROLASE"/>
    <property type="match status" value="1"/>
</dbReference>
<evidence type="ECO:0000313" key="3">
    <source>
        <dbReference type="EMBL" id="NYA70689.1"/>
    </source>
</evidence>
<dbReference type="Gene3D" id="1.20.144.10">
    <property type="entry name" value="Phosphatidic acid phosphatase type 2/haloperoxidase"/>
    <property type="match status" value="1"/>
</dbReference>
<feature type="chain" id="PRO_5030832803" evidence="1">
    <location>
        <begin position="20"/>
        <end position="284"/>
    </location>
</feature>
<feature type="domain" description="Phosphatidic acid phosphatase type 2/haloperoxidase" evidence="2">
    <location>
        <begin position="138"/>
        <end position="249"/>
    </location>
</feature>
<feature type="signal peptide" evidence="1">
    <location>
        <begin position="1"/>
        <end position="19"/>
    </location>
</feature>
<evidence type="ECO:0000313" key="4">
    <source>
        <dbReference type="Proteomes" id="UP000535020"/>
    </source>
</evidence>
<dbReference type="AlphaFoldDB" id="A0A7Y8Y152"/>
<dbReference type="Pfam" id="PF01569">
    <property type="entry name" value="PAP2"/>
    <property type="match status" value="1"/>
</dbReference>
<proteinExistence type="predicted"/>
<dbReference type="Proteomes" id="UP000535020">
    <property type="component" value="Unassembled WGS sequence"/>
</dbReference>
<dbReference type="InterPro" id="IPR036938">
    <property type="entry name" value="PAP2/HPO_sf"/>
</dbReference>
<sequence length="284" mass="31237">MARIFSFLLVALFAQSVFAQDSSMVAVDSLKPRPSIWADLKYDGASVYKGVLHAYSEPAHWGKDEWTTAACLGASTTMLWLGDEEVGEYFLDQGKQAPGFLKEGAFYFGKPLYNYGITGGIYAFGLLTRNQKVRKTGVLLISSATAGGLIQTVLKNAVGRARPGTGRGSASFKPFSKEEGYHSFPSGHTILSFTTAYAISKQFKNPWVKTGLWALGLITPVSRMWEGAHWSSDIGVGVIISVITVESIDKYLNRERNYDPYLAKKKISWNLNFSRQTIGLVGTF</sequence>
<name>A0A7Y8Y152_9FLAO</name>
<comment type="caution">
    <text evidence="3">The sequence shown here is derived from an EMBL/GenBank/DDBJ whole genome shotgun (WGS) entry which is preliminary data.</text>
</comment>
<accession>A0A7Y8Y152</accession>
<dbReference type="RefSeq" id="WP_176005512.1">
    <property type="nucleotide sequence ID" value="NZ_JABWMI010000009.1"/>
</dbReference>
<dbReference type="InterPro" id="IPR000326">
    <property type="entry name" value="PAP2/HPO"/>
</dbReference>
<evidence type="ECO:0000259" key="2">
    <source>
        <dbReference type="SMART" id="SM00014"/>
    </source>
</evidence>
<keyword evidence="4" id="KW-1185">Reference proteome</keyword>
<dbReference type="SUPFAM" id="SSF48317">
    <property type="entry name" value="Acid phosphatase/Vanadium-dependent haloperoxidase"/>
    <property type="match status" value="1"/>
</dbReference>
<dbReference type="PANTHER" id="PTHR14969:SF13">
    <property type="entry name" value="AT30094P"/>
    <property type="match status" value="1"/>
</dbReference>
<reference evidence="3 4" key="1">
    <citation type="submission" date="2020-07" db="EMBL/GenBank/DDBJ databases">
        <authorList>
            <person name="Sun Q."/>
        </authorList>
    </citation>
    <scope>NUCLEOTIDE SEQUENCE [LARGE SCALE GENOMIC DNA]</scope>
    <source>
        <strain evidence="3 4">MAH-1</strain>
    </source>
</reference>
<gene>
    <name evidence="3" type="ORF">HZF10_07140</name>
</gene>
<evidence type="ECO:0000256" key="1">
    <source>
        <dbReference type="SAM" id="SignalP"/>
    </source>
</evidence>
<dbReference type="SMART" id="SM00014">
    <property type="entry name" value="acidPPc"/>
    <property type="match status" value="1"/>
</dbReference>
<protein>
    <submittedName>
        <fullName evidence="3">Phosphatase PAP2 family protein</fullName>
    </submittedName>
</protein>
<organism evidence="3 4">
    <name type="scientific">Flavobacterium agri</name>
    <dbReference type="NCBI Taxonomy" id="2743471"/>
    <lineage>
        <taxon>Bacteria</taxon>
        <taxon>Pseudomonadati</taxon>
        <taxon>Bacteroidota</taxon>
        <taxon>Flavobacteriia</taxon>
        <taxon>Flavobacteriales</taxon>
        <taxon>Flavobacteriaceae</taxon>
        <taxon>Flavobacterium</taxon>
    </lineage>
</organism>
<keyword evidence="1" id="KW-0732">Signal</keyword>